<feature type="compositionally biased region" description="Polar residues" evidence="1">
    <location>
        <begin position="566"/>
        <end position="589"/>
    </location>
</feature>
<sequence length="589" mass="65716">MAQNPSHLRQNMTPPLLQESRQPFRHPPPRPPPPATGSPSKNPKSCVPIHSTNSTSSSSYAFDQLSKRVTRDLPNLSDCHGCRVRINHTDPDDRLQTLDSVWRIVLLCKKCIRRVNSGQACPYCFKNTDDSDCFKCCSCKRRVHKDCVSRYGNSAPWSFSSSEEGVKSGLFVCIDCWIPSFFRKSIAVCRKIEKVVLKTQSCSSDLKSFQKIAKDANFEAKRKVVLALKAKDTTLRKAVVAKNALDLAKNSLELVAKKDKNKGLLKSSSISSDDTNFTEAANDAELAFQLHRAMNSSRRISKTLCPMNSSYVGGPEILESSNVSCKLVELGQTLSNYPGERLKVYSRTRCKEKVGRTSSETLPCVMVYSRSRLKEKVGQSSSETPPRVTVYSRTRLKEKVGKASSDASPCFMVYSRTRLKEKICQTSSEAPPCVTMNEFRSCVDSACSKAELLTYKRSRLKRKMCEERVGLSDLITEELNLGDDCRDLSGLRVSQQEGSQHNLHLQDSSTLGPSSSGGDNTVHGEFCANNTLQAESCNTQQDRFFMKYSRRKRCSEQGSDMHDDTFPQSTPDPSIPTNWSVESRTSSNV</sequence>
<organism evidence="2 3">
    <name type="scientific">Datura stramonium</name>
    <name type="common">Jimsonweed</name>
    <name type="synonym">Common thornapple</name>
    <dbReference type="NCBI Taxonomy" id="4076"/>
    <lineage>
        <taxon>Eukaryota</taxon>
        <taxon>Viridiplantae</taxon>
        <taxon>Streptophyta</taxon>
        <taxon>Embryophyta</taxon>
        <taxon>Tracheophyta</taxon>
        <taxon>Spermatophyta</taxon>
        <taxon>Magnoliopsida</taxon>
        <taxon>eudicotyledons</taxon>
        <taxon>Gunneridae</taxon>
        <taxon>Pentapetalae</taxon>
        <taxon>asterids</taxon>
        <taxon>lamiids</taxon>
        <taxon>Solanales</taxon>
        <taxon>Solanaceae</taxon>
        <taxon>Solanoideae</taxon>
        <taxon>Datureae</taxon>
        <taxon>Datura</taxon>
    </lineage>
</organism>
<feature type="region of interest" description="Disordered" evidence="1">
    <location>
        <begin position="496"/>
        <end position="519"/>
    </location>
</feature>
<evidence type="ECO:0000313" key="2">
    <source>
        <dbReference type="EMBL" id="MCD7453122.1"/>
    </source>
</evidence>
<evidence type="ECO:0000313" key="3">
    <source>
        <dbReference type="Proteomes" id="UP000823775"/>
    </source>
</evidence>
<name>A0ABS8S2F7_DATST</name>
<accession>A0ABS8S2F7</accession>
<dbReference type="Proteomes" id="UP000823775">
    <property type="component" value="Unassembled WGS sequence"/>
</dbReference>
<dbReference type="CDD" id="cd15489">
    <property type="entry name" value="PHD_SF"/>
    <property type="match status" value="1"/>
</dbReference>
<evidence type="ECO:0000256" key="1">
    <source>
        <dbReference type="SAM" id="MobiDB-lite"/>
    </source>
</evidence>
<dbReference type="EMBL" id="JACEIK010000240">
    <property type="protein sequence ID" value="MCD7453122.1"/>
    <property type="molecule type" value="Genomic_DNA"/>
</dbReference>
<feature type="region of interest" description="Disordered" evidence="1">
    <location>
        <begin position="1"/>
        <end position="58"/>
    </location>
</feature>
<gene>
    <name evidence="2" type="ORF">HAX54_019780</name>
</gene>
<comment type="caution">
    <text evidence="2">The sequence shown here is derived from an EMBL/GenBank/DDBJ whole genome shotgun (WGS) entry which is preliminary data.</text>
</comment>
<keyword evidence="3" id="KW-1185">Reference proteome</keyword>
<feature type="compositionally biased region" description="Polar residues" evidence="1">
    <location>
        <begin position="1"/>
        <end position="13"/>
    </location>
</feature>
<dbReference type="PANTHER" id="PTHR38530">
    <property type="entry name" value="OS06G0468300 PROTEIN"/>
    <property type="match status" value="1"/>
</dbReference>
<proteinExistence type="predicted"/>
<protein>
    <submittedName>
        <fullName evidence="2">Uncharacterized protein</fullName>
    </submittedName>
</protein>
<feature type="region of interest" description="Disordered" evidence="1">
    <location>
        <begin position="556"/>
        <end position="589"/>
    </location>
</feature>
<reference evidence="2 3" key="1">
    <citation type="journal article" date="2021" name="BMC Genomics">
        <title>Datura genome reveals duplications of psychoactive alkaloid biosynthetic genes and high mutation rate following tissue culture.</title>
        <authorList>
            <person name="Rajewski A."/>
            <person name="Carter-House D."/>
            <person name="Stajich J."/>
            <person name="Litt A."/>
        </authorList>
    </citation>
    <scope>NUCLEOTIDE SEQUENCE [LARGE SCALE GENOMIC DNA]</scope>
    <source>
        <strain evidence="2">AR-01</strain>
    </source>
</reference>